<dbReference type="Pfam" id="PF01656">
    <property type="entry name" value="CbiA"/>
    <property type="match status" value="1"/>
</dbReference>
<organism evidence="2 3">
    <name type="scientific">Desulfofundulus thermobenzoicus</name>
    <dbReference type="NCBI Taxonomy" id="29376"/>
    <lineage>
        <taxon>Bacteria</taxon>
        <taxon>Bacillati</taxon>
        <taxon>Bacillota</taxon>
        <taxon>Clostridia</taxon>
        <taxon>Eubacteriales</taxon>
        <taxon>Peptococcaceae</taxon>
        <taxon>Desulfofundulus</taxon>
    </lineage>
</organism>
<dbReference type="InterPro" id="IPR027417">
    <property type="entry name" value="P-loop_NTPase"/>
</dbReference>
<comment type="caution">
    <text evidence="2">The sequence shown here is derived from an EMBL/GenBank/DDBJ whole genome shotgun (WGS) entry which is preliminary data.</text>
</comment>
<dbReference type="PANTHER" id="PTHR43384">
    <property type="entry name" value="SEPTUM SITE-DETERMINING PROTEIN MIND HOMOLOG, CHLOROPLASTIC-RELATED"/>
    <property type="match status" value="1"/>
</dbReference>
<name>A0A6N7IP23_9FIRM</name>
<dbReference type="RefSeq" id="WP_152944977.1">
    <property type="nucleotide sequence ID" value="NZ_WHYR01000003.1"/>
</dbReference>
<dbReference type="GO" id="GO:0016887">
    <property type="term" value="F:ATP hydrolysis activity"/>
    <property type="evidence" value="ECO:0007669"/>
    <property type="project" value="TreeGrafter"/>
</dbReference>
<dbReference type="EMBL" id="WHYR01000003">
    <property type="protein sequence ID" value="MQL51068.1"/>
    <property type="molecule type" value="Genomic_DNA"/>
</dbReference>
<sequence>MIILCGNREFTAAARAAFEGAGVPVAGIAATVNDLITLLESTGAAGVLMPGTAEWTENAARLVSVRKNAHFFVSGRVRKSVWDDLTEAGVVILSPDLQKAARDVGMALERISPTGFRYAEGGDKLTVVHNRVDILTKAVPVVFSFKGGVGKTTTVANLAAATGIWARKTEEETGQELRVAVIDNNSIGNIKYKFGFQPLDPGKVPRSLAGFAHLHPNSSLGAVLEAMNYHEPTNVYFVVSPETAYEKVRYNADIFKLCLDLLQRHFHFVFIDMGIDLEDETAVIAVSAATDILVITDRDQSTVGLLKDRRGEMGQVFGGFDRVQLVINNHKKENADIGTSAILRELNLPLAAELPYCHLAQKAVRKGMPAVALDPQDKYSVAISNLAQTLINVTGGGGLPAFRPGGLSGFLARLFRKN</sequence>
<dbReference type="Proteomes" id="UP000441717">
    <property type="component" value="Unassembled WGS sequence"/>
</dbReference>
<accession>A0A6N7IP23</accession>
<dbReference type="GO" id="GO:0005524">
    <property type="term" value="F:ATP binding"/>
    <property type="evidence" value="ECO:0007669"/>
    <property type="project" value="TreeGrafter"/>
</dbReference>
<dbReference type="InterPro" id="IPR050625">
    <property type="entry name" value="ParA/MinD_ATPase"/>
</dbReference>
<evidence type="ECO:0000313" key="3">
    <source>
        <dbReference type="Proteomes" id="UP000441717"/>
    </source>
</evidence>
<dbReference type="GO" id="GO:0009898">
    <property type="term" value="C:cytoplasmic side of plasma membrane"/>
    <property type="evidence" value="ECO:0007669"/>
    <property type="project" value="TreeGrafter"/>
</dbReference>
<dbReference type="InterPro" id="IPR002586">
    <property type="entry name" value="CobQ/CobB/MinD/ParA_Nub-bd_dom"/>
</dbReference>
<dbReference type="Gene3D" id="3.40.50.300">
    <property type="entry name" value="P-loop containing nucleotide triphosphate hydrolases"/>
    <property type="match status" value="1"/>
</dbReference>
<dbReference type="GO" id="GO:0005829">
    <property type="term" value="C:cytosol"/>
    <property type="evidence" value="ECO:0007669"/>
    <property type="project" value="TreeGrafter"/>
</dbReference>
<dbReference type="OrthoDB" id="9794577at2"/>
<evidence type="ECO:0000313" key="2">
    <source>
        <dbReference type="EMBL" id="MQL51068.1"/>
    </source>
</evidence>
<gene>
    <name evidence="2" type="ORF">GFC01_02035</name>
</gene>
<proteinExistence type="predicted"/>
<reference evidence="2 3" key="1">
    <citation type="submission" date="2019-10" db="EMBL/GenBank/DDBJ databases">
        <title>Comparative genomics of sulfur disproportionating microorganisms.</title>
        <authorList>
            <person name="Ward L.M."/>
            <person name="Bertran E."/>
            <person name="Johnston D."/>
        </authorList>
    </citation>
    <scope>NUCLEOTIDE SEQUENCE [LARGE SCALE GENOMIC DNA]</scope>
    <source>
        <strain evidence="2 3">DSM 14055</strain>
    </source>
</reference>
<dbReference type="GO" id="GO:0051782">
    <property type="term" value="P:negative regulation of cell division"/>
    <property type="evidence" value="ECO:0007669"/>
    <property type="project" value="TreeGrafter"/>
</dbReference>
<dbReference type="PANTHER" id="PTHR43384:SF13">
    <property type="entry name" value="SLR0110 PROTEIN"/>
    <property type="match status" value="1"/>
</dbReference>
<dbReference type="SUPFAM" id="SSF52540">
    <property type="entry name" value="P-loop containing nucleoside triphosphate hydrolases"/>
    <property type="match status" value="1"/>
</dbReference>
<feature type="domain" description="CobQ/CobB/MinD/ParA nucleotide binding" evidence="1">
    <location>
        <begin position="141"/>
        <end position="369"/>
    </location>
</feature>
<dbReference type="AlphaFoldDB" id="A0A6N7IP23"/>
<evidence type="ECO:0000259" key="1">
    <source>
        <dbReference type="Pfam" id="PF01656"/>
    </source>
</evidence>
<protein>
    <recommendedName>
        <fullName evidence="1">CobQ/CobB/MinD/ParA nucleotide binding domain-containing protein</fullName>
    </recommendedName>
</protein>
<keyword evidence="3" id="KW-1185">Reference proteome</keyword>